<gene>
    <name evidence="2" type="ORF">CSSPJE1EN1_LOCUS5026</name>
</gene>
<protein>
    <submittedName>
        <fullName evidence="2">Uncharacterized protein</fullName>
    </submittedName>
</protein>
<dbReference type="EMBL" id="OZ020107">
    <property type="protein sequence ID" value="CAK9259548.1"/>
    <property type="molecule type" value="Genomic_DNA"/>
</dbReference>
<feature type="region of interest" description="Disordered" evidence="1">
    <location>
        <begin position="58"/>
        <end position="78"/>
    </location>
</feature>
<name>A0ABP0VYG4_9BRYO</name>
<accession>A0ABP0VYG4</accession>
<evidence type="ECO:0000256" key="1">
    <source>
        <dbReference type="SAM" id="MobiDB-lite"/>
    </source>
</evidence>
<keyword evidence="3" id="KW-1185">Reference proteome</keyword>
<evidence type="ECO:0000313" key="2">
    <source>
        <dbReference type="EMBL" id="CAK9259548.1"/>
    </source>
</evidence>
<feature type="region of interest" description="Disordered" evidence="1">
    <location>
        <begin position="1"/>
        <end position="40"/>
    </location>
</feature>
<reference evidence="2" key="1">
    <citation type="submission" date="2024-02" db="EMBL/GenBank/DDBJ databases">
        <authorList>
            <consortium name="ELIXIR-Norway"/>
            <consortium name="Elixir Norway"/>
        </authorList>
    </citation>
    <scope>NUCLEOTIDE SEQUENCE</scope>
</reference>
<dbReference type="Proteomes" id="UP001497444">
    <property type="component" value="Chromosome 12"/>
</dbReference>
<organism evidence="2 3">
    <name type="scientific">Sphagnum jensenii</name>
    <dbReference type="NCBI Taxonomy" id="128206"/>
    <lineage>
        <taxon>Eukaryota</taxon>
        <taxon>Viridiplantae</taxon>
        <taxon>Streptophyta</taxon>
        <taxon>Embryophyta</taxon>
        <taxon>Bryophyta</taxon>
        <taxon>Sphagnophytina</taxon>
        <taxon>Sphagnopsida</taxon>
        <taxon>Sphagnales</taxon>
        <taxon>Sphagnaceae</taxon>
        <taxon>Sphagnum</taxon>
    </lineage>
</organism>
<feature type="compositionally biased region" description="Basic residues" evidence="1">
    <location>
        <begin position="1"/>
        <end position="11"/>
    </location>
</feature>
<sequence>MGNWRRRRCATKRNTGIEMSSALGSLPDAKTQGPLGASNILQPTSVNIPSYRLQIQGPLGASNILQPNDDEYSPTKRR</sequence>
<evidence type="ECO:0000313" key="3">
    <source>
        <dbReference type="Proteomes" id="UP001497444"/>
    </source>
</evidence>
<proteinExistence type="predicted"/>